<dbReference type="PROSITE" id="PS51257">
    <property type="entry name" value="PROKAR_LIPOPROTEIN"/>
    <property type="match status" value="1"/>
</dbReference>
<reference evidence="3" key="1">
    <citation type="submission" date="2020-02" db="EMBL/GenBank/DDBJ databases">
        <authorList>
            <person name="Meier V. D."/>
        </authorList>
    </citation>
    <scope>NUCLEOTIDE SEQUENCE</scope>
    <source>
        <strain evidence="3">AVDCRST_MAG22</strain>
    </source>
</reference>
<dbReference type="EMBL" id="CADCUV010000050">
    <property type="protein sequence ID" value="CAA9400532.1"/>
    <property type="molecule type" value="Genomic_DNA"/>
</dbReference>
<gene>
    <name evidence="3" type="ORF">AVDCRST_MAG22-1062</name>
</gene>
<feature type="chain" id="PRO_5027006155" description="Lipoprotein" evidence="2">
    <location>
        <begin position="32"/>
        <end position="226"/>
    </location>
</feature>
<evidence type="ECO:0000313" key="3">
    <source>
        <dbReference type="EMBL" id="CAA9400532.1"/>
    </source>
</evidence>
<evidence type="ECO:0000256" key="2">
    <source>
        <dbReference type="SAM" id="SignalP"/>
    </source>
</evidence>
<evidence type="ECO:0000256" key="1">
    <source>
        <dbReference type="SAM" id="MobiDB-lite"/>
    </source>
</evidence>
<evidence type="ECO:0008006" key="4">
    <source>
        <dbReference type="Google" id="ProtNLM"/>
    </source>
</evidence>
<feature type="region of interest" description="Disordered" evidence="1">
    <location>
        <begin position="29"/>
        <end position="57"/>
    </location>
</feature>
<proteinExistence type="predicted"/>
<organism evidence="3">
    <name type="scientific">uncultured Rubrobacteraceae bacterium</name>
    <dbReference type="NCBI Taxonomy" id="349277"/>
    <lineage>
        <taxon>Bacteria</taxon>
        <taxon>Bacillati</taxon>
        <taxon>Actinomycetota</taxon>
        <taxon>Rubrobacteria</taxon>
        <taxon>Rubrobacterales</taxon>
        <taxon>Rubrobacteraceae</taxon>
        <taxon>environmental samples</taxon>
    </lineage>
</organism>
<keyword evidence="2" id="KW-0732">Signal</keyword>
<protein>
    <recommendedName>
        <fullName evidence="4">Lipoprotein</fullName>
    </recommendedName>
</protein>
<sequence>MYRPALMRLAFLGVGVSMMMLALSGCGGGSAQEEEAKPRPLPAEDGQPLRPGEYSSGEYNPSFSFEVGKGWSTLEMLPPDGFAIGKQGERWIGFTMFVEEVFKPGTQKVVKAPEDLVGWFQDHPYLKTSKPEPVTVGGIKGERFDLVVEAPEDYYGQCGSADCMDMWMLSTGEALWFKEPFKTRLVILEDVKGNTVVIDIDALPSEFDEFVPEAEKVVDTVKWGGS</sequence>
<dbReference type="AlphaFoldDB" id="A0A6J4P073"/>
<feature type="signal peptide" evidence="2">
    <location>
        <begin position="1"/>
        <end position="31"/>
    </location>
</feature>
<name>A0A6J4P073_9ACTN</name>
<accession>A0A6J4P073</accession>